<organism evidence="1 2">
    <name type="scientific">Nonomuraea typhae</name>
    <dbReference type="NCBI Taxonomy" id="2603600"/>
    <lineage>
        <taxon>Bacteria</taxon>
        <taxon>Bacillati</taxon>
        <taxon>Actinomycetota</taxon>
        <taxon>Actinomycetes</taxon>
        <taxon>Streptosporangiales</taxon>
        <taxon>Streptosporangiaceae</taxon>
        <taxon>Nonomuraea</taxon>
    </lineage>
</organism>
<accession>A0ABW7YJA7</accession>
<dbReference type="RefSeq" id="WP_397077814.1">
    <property type="nucleotide sequence ID" value="NZ_JBITGY010000001.1"/>
</dbReference>
<sequence length="442" mass="49274">MRTIPRNASKKIAEIRQLVSAEWLIEFSQTGDFPHHTYKVNRAGLTVEDAFRLLHEHKEARLIEHVPGKVYTVTYGGTPRVRQDRVITLIKHPGITRGMKGITYNRPDGTTTCANVEHMWIQLDSDGVPQVMAEIDLDNGLPEFSVLAEWLSPERYVWVPPASYLAEQDAIEAAKTRADQEREEEETCRDCAVPLGTNARDGRCGKCANQSDADFETDQVSETAGPYKPCTDELADDTEMEQVPCLDCAVRPGDTAEVAGTLVTVVRRLYLGTRLIIMCQYKDSQGFEKFGIADFGSVSQPSIVAWGESKQAAKVRFIEWTETVRRMLVPDAGNLAESASEYIQAVHMAYVPMRCVCVWWFPEGSESAYLTKIMPECAVHSDKSAQEASGNAPGLTLTESAVRELRELVKSWRQAVTPTREWEVGTELVIAIEALLEQKSTA</sequence>
<reference evidence="1 2" key="1">
    <citation type="submission" date="2024-10" db="EMBL/GenBank/DDBJ databases">
        <title>The Natural Products Discovery Center: Release of the First 8490 Sequenced Strains for Exploring Actinobacteria Biosynthetic Diversity.</title>
        <authorList>
            <person name="Kalkreuter E."/>
            <person name="Kautsar S.A."/>
            <person name="Yang D."/>
            <person name="Bader C.D."/>
            <person name="Teijaro C.N."/>
            <person name="Fluegel L."/>
            <person name="Davis C.M."/>
            <person name="Simpson J.R."/>
            <person name="Lauterbach L."/>
            <person name="Steele A.D."/>
            <person name="Gui C."/>
            <person name="Meng S."/>
            <person name="Li G."/>
            <person name="Viehrig K."/>
            <person name="Ye F."/>
            <person name="Su P."/>
            <person name="Kiefer A.F."/>
            <person name="Nichols A."/>
            <person name="Cepeda A.J."/>
            <person name="Yan W."/>
            <person name="Fan B."/>
            <person name="Jiang Y."/>
            <person name="Adhikari A."/>
            <person name="Zheng C.-J."/>
            <person name="Schuster L."/>
            <person name="Cowan T.M."/>
            <person name="Smanski M.J."/>
            <person name="Chevrette M.G."/>
            <person name="De Carvalho L.P.S."/>
            <person name="Shen B."/>
        </authorList>
    </citation>
    <scope>NUCLEOTIDE SEQUENCE [LARGE SCALE GENOMIC DNA]</scope>
    <source>
        <strain evidence="1 2">NPDC050545</strain>
    </source>
</reference>
<proteinExistence type="predicted"/>
<comment type="caution">
    <text evidence="1">The sequence shown here is derived from an EMBL/GenBank/DDBJ whole genome shotgun (WGS) entry which is preliminary data.</text>
</comment>
<evidence type="ECO:0000313" key="2">
    <source>
        <dbReference type="Proteomes" id="UP001612741"/>
    </source>
</evidence>
<dbReference type="Proteomes" id="UP001612741">
    <property type="component" value="Unassembled WGS sequence"/>
</dbReference>
<name>A0ABW7YJA7_9ACTN</name>
<keyword evidence="2" id="KW-1185">Reference proteome</keyword>
<gene>
    <name evidence="1" type="ORF">ACIBG2_01245</name>
</gene>
<evidence type="ECO:0000313" key="1">
    <source>
        <dbReference type="EMBL" id="MFI6495976.1"/>
    </source>
</evidence>
<protein>
    <submittedName>
        <fullName evidence="1">Uncharacterized protein</fullName>
    </submittedName>
</protein>
<dbReference type="EMBL" id="JBITGY010000001">
    <property type="protein sequence ID" value="MFI6495976.1"/>
    <property type="molecule type" value="Genomic_DNA"/>
</dbReference>